<dbReference type="RefSeq" id="WP_200127817.1">
    <property type="nucleotide sequence ID" value="NZ_CP054705.1"/>
</dbReference>
<proteinExistence type="predicted"/>
<keyword evidence="2" id="KW-1185">Reference proteome</keyword>
<accession>A0A7T6Z1F3</accession>
<dbReference type="Proteomes" id="UP000595823">
    <property type="component" value="Chromosome"/>
</dbReference>
<sequence>MDQLECVMEVQRRADNLLKNTVTNEHDVYSHAINDFMNEQRQYMPTDKADHLHAFLLHNFGIE</sequence>
<protein>
    <submittedName>
        <fullName evidence="1">Uncharacterized protein</fullName>
    </submittedName>
</protein>
<gene>
    <name evidence="1" type="ORF">HUG15_06145</name>
</gene>
<organism evidence="1 2">
    <name type="scientific">Salicibibacter cibarius</name>
    <dbReference type="NCBI Taxonomy" id="2743000"/>
    <lineage>
        <taxon>Bacteria</taxon>
        <taxon>Bacillati</taxon>
        <taxon>Bacillota</taxon>
        <taxon>Bacilli</taxon>
        <taxon>Bacillales</taxon>
        <taxon>Bacillaceae</taxon>
        <taxon>Salicibibacter</taxon>
    </lineage>
</organism>
<evidence type="ECO:0000313" key="2">
    <source>
        <dbReference type="Proteomes" id="UP000595823"/>
    </source>
</evidence>
<dbReference type="KEGG" id="scia:HUG15_06145"/>
<name>A0A7T6Z1F3_9BACI</name>
<dbReference type="AlphaFoldDB" id="A0A7T6Z1F3"/>
<evidence type="ECO:0000313" key="1">
    <source>
        <dbReference type="EMBL" id="QQK75223.1"/>
    </source>
</evidence>
<reference evidence="1 2" key="1">
    <citation type="submission" date="2020-06" db="EMBL/GenBank/DDBJ databases">
        <title>Genomic analysis of Salicibibacter sp. NKC5-3.</title>
        <authorList>
            <person name="Oh Y.J."/>
        </authorList>
    </citation>
    <scope>NUCLEOTIDE SEQUENCE [LARGE SCALE GENOMIC DNA]</scope>
    <source>
        <strain evidence="1 2">NKC5-3</strain>
    </source>
</reference>
<dbReference type="EMBL" id="CP054705">
    <property type="protein sequence ID" value="QQK75223.1"/>
    <property type="molecule type" value="Genomic_DNA"/>
</dbReference>